<dbReference type="OrthoDB" id="39734at2759"/>
<dbReference type="GO" id="GO:0005741">
    <property type="term" value="C:mitochondrial outer membrane"/>
    <property type="evidence" value="ECO:0007669"/>
    <property type="project" value="UniProtKB-SubCell"/>
</dbReference>
<dbReference type="InterPro" id="IPR003959">
    <property type="entry name" value="ATPase_AAA_core"/>
</dbReference>
<evidence type="ECO:0000256" key="1">
    <source>
        <dbReference type="ARBA" id="ARBA00004572"/>
    </source>
</evidence>
<feature type="region of interest" description="Disordered" evidence="6">
    <location>
        <begin position="49"/>
        <end position="76"/>
    </location>
</feature>
<dbReference type="Pfam" id="PF00004">
    <property type="entry name" value="AAA"/>
    <property type="match status" value="1"/>
</dbReference>
<keyword evidence="3" id="KW-0472">Membrane</keyword>
<evidence type="ECO:0000256" key="2">
    <source>
        <dbReference type="ARBA" id="ARBA00022741"/>
    </source>
</evidence>
<accession>A0A899FSN7</accession>
<reference evidence="8" key="1">
    <citation type="submission" date="2020-06" db="EMBL/GenBank/DDBJ databases">
        <title>Genomes of multiple members of Pneumocystis genus reveal paths to human pathogen Pneumocystis jirovecii.</title>
        <authorList>
            <person name="Cisse O.H."/>
            <person name="Ma L."/>
            <person name="Dekker J."/>
            <person name="Khil P."/>
            <person name="Jo J."/>
            <person name="Brenchley J."/>
            <person name="Blair R."/>
            <person name="Pahar B."/>
            <person name="Chabe M."/>
            <person name="Van Rompay K.A."/>
            <person name="Keesler R."/>
            <person name="Sukura A."/>
            <person name="Hirsch V."/>
            <person name="Kutty G."/>
            <person name="Liu Y."/>
            <person name="Peng L."/>
            <person name="Chen J."/>
            <person name="Song J."/>
            <person name="Weissenbacher-Lang C."/>
            <person name="Xu J."/>
            <person name="Upham N.S."/>
            <person name="Stajich J.E."/>
            <person name="Cuomo C.A."/>
            <person name="Cushion M.T."/>
            <person name="Kovacs J.A."/>
        </authorList>
    </citation>
    <scope>NUCLEOTIDE SEQUENCE</scope>
    <source>
        <strain evidence="8">2A</strain>
    </source>
</reference>
<feature type="domain" description="AAA+ ATPase" evidence="7">
    <location>
        <begin position="657"/>
        <end position="793"/>
    </location>
</feature>
<dbReference type="AlphaFoldDB" id="A0A899FSN7"/>
<dbReference type="PANTHER" id="PTHR45644:SF56">
    <property type="entry name" value="AAA ATPASE, PUTATIVE (AFU_ORTHOLOGUE AFUA_2G12920)-RELATED"/>
    <property type="match status" value="1"/>
</dbReference>
<evidence type="ECO:0000256" key="3">
    <source>
        <dbReference type="ARBA" id="ARBA00022787"/>
    </source>
</evidence>
<dbReference type="InterPro" id="IPR041569">
    <property type="entry name" value="AAA_lid_3"/>
</dbReference>
<dbReference type="EMBL" id="CP054546">
    <property type="protein sequence ID" value="QSL66890.1"/>
    <property type="molecule type" value="Genomic_DNA"/>
</dbReference>
<protein>
    <recommendedName>
        <fullName evidence="7">AAA+ ATPase domain-containing protein</fullName>
    </recommendedName>
</protein>
<dbReference type="SMART" id="SM00382">
    <property type="entry name" value="AAA"/>
    <property type="match status" value="1"/>
</dbReference>
<organism evidence="8 9">
    <name type="scientific">Pneumocystis wakefieldiae</name>
    <dbReference type="NCBI Taxonomy" id="38082"/>
    <lineage>
        <taxon>Eukaryota</taxon>
        <taxon>Fungi</taxon>
        <taxon>Dikarya</taxon>
        <taxon>Ascomycota</taxon>
        <taxon>Taphrinomycotina</taxon>
        <taxon>Pneumocystomycetes</taxon>
        <taxon>Pneumocystaceae</taxon>
        <taxon>Pneumocystis</taxon>
    </lineage>
</organism>
<dbReference type="InterPro" id="IPR056027">
    <property type="entry name" value="DUF7608"/>
</dbReference>
<evidence type="ECO:0000256" key="5">
    <source>
        <dbReference type="ARBA" id="ARBA00023128"/>
    </source>
</evidence>
<evidence type="ECO:0000259" key="7">
    <source>
        <dbReference type="SMART" id="SM00382"/>
    </source>
</evidence>
<keyword evidence="4" id="KW-0067">ATP-binding</keyword>
<dbReference type="Pfam" id="PF17862">
    <property type="entry name" value="AAA_lid_3"/>
    <property type="match status" value="1"/>
</dbReference>
<dbReference type="PROSITE" id="PS00674">
    <property type="entry name" value="AAA"/>
    <property type="match status" value="1"/>
</dbReference>
<comment type="subcellular location">
    <subcellularLocation>
        <location evidence="1">Mitochondrion outer membrane</location>
        <topology evidence="1">Single-pass membrane protein</topology>
    </subcellularLocation>
</comment>
<gene>
    <name evidence="8" type="ORF">MERGE_001277</name>
</gene>
<dbReference type="PANTHER" id="PTHR45644">
    <property type="entry name" value="AAA ATPASE, PUTATIVE (AFU_ORTHOLOGUE AFUA_2G12920)-RELATED-RELATED"/>
    <property type="match status" value="1"/>
</dbReference>
<dbReference type="InterPro" id="IPR003593">
    <property type="entry name" value="AAA+_ATPase"/>
</dbReference>
<dbReference type="Proteomes" id="UP000663699">
    <property type="component" value="Chromosome 15"/>
</dbReference>
<evidence type="ECO:0000313" key="9">
    <source>
        <dbReference type="Proteomes" id="UP000663699"/>
    </source>
</evidence>
<dbReference type="InterPro" id="IPR051701">
    <property type="entry name" value="Mito_OM_Translocase_MSP1"/>
</dbReference>
<keyword evidence="3" id="KW-1000">Mitochondrion outer membrane</keyword>
<keyword evidence="5" id="KW-0496">Mitochondrion</keyword>
<dbReference type="Gene3D" id="3.40.50.300">
    <property type="entry name" value="P-loop containing nucleotide triphosphate hydrolases"/>
    <property type="match status" value="1"/>
</dbReference>
<feature type="region of interest" description="Disordered" evidence="6">
    <location>
        <begin position="270"/>
        <end position="290"/>
    </location>
</feature>
<dbReference type="GO" id="GO:0005524">
    <property type="term" value="F:ATP binding"/>
    <property type="evidence" value="ECO:0007669"/>
    <property type="project" value="UniProtKB-KW"/>
</dbReference>
<evidence type="ECO:0000256" key="4">
    <source>
        <dbReference type="ARBA" id="ARBA00022840"/>
    </source>
</evidence>
<dbReference type="GO" id="GO:0016887">
    <property type="term" value="F:ATP hydrolysis activity"/>
    <property type="evidence" value="ECO:0007669"/>
    <property type="project" value="InterPro"/>
</dbReference>
<keyword evidence="2" id="KW-0547">Nucleotide-binding</keyword>
<dbReference type="Gene3D" id="1.10.8.60">
    <property type="match status" value="1"/>
</dbReference>
<keyword evidence="9" id="KW-1185">Reference proteome</keyword>
<dbReference type="Pfam" id="PF24581">
    <property type="entry name" value="DUF7608"/>
    <property type="match status" value="1"/>
</dbReference>
<dbReference type="InterPro" id="IPR003960">
    <property type="entry name" value="ATPase_AAA_CS"/>
</dbReference>
<dbReference type="InterPro" id="IPR027417">
    <property type="entry name" value="P-loop_NTPase"/>
</dbReference>
<name>A0A899FSN7_9ASCO</name>
<evidence type="ECO:0000256" key="6">
    <source>
        <dbReference type="SAM" id="MobiDB-lite"/>
    </source>
</evidence>
<dbReference type="SUPFAM" id="SSF52540">
    <property type="entry name" value="P-loop containing nucleoside triphosphate hydrolases"/>
    <property type="match status" value="1"/>
</dbReference>
<feature type="compositionally biased region" description="Acidic residues" evidence="6">
    <location>
        <begin position="270"/>
        <end position="286"/>
    </location>
</feature>
<evidence type="ECO:0000313" key="8">
    <source>
        <dbReference type="EMBL" id="QSL66890.1"/>
    </source>
</evidence>
<proteinExistence type="predicted"/>
<sequence>MNRLSDPRGCLCFFPFSKLKKPRIYEFYEQIYRYKAGLVRFSAYSGNLQSVPRGSDNPDPLKPELEPHQGPYKGENDNLRLKRPASFLGTYSKHRRRASHRERGSEVSVSPSCEPEIPDWFLERNVFLYGSTKSEKKETELNSNFSTPDLYDINVLNDTFSVSKNLLLELISHLNTSFILNPEKKSENNSSRKANLMLTCPIKGSVYFLDAIVDEISNLLEADLIKISPQDLEDLVGDIFEEDRIGIFNSKAFGNLSFAGQNKKLLIQENEEAEEEDEETEGDDDVSGASLNHNTGKKIVLGPVLQILTASLPKNSSNTGFQDINKTLNPVQSNVGFHGKLSLILSKLSISNLEKQKKLVSSTLSTEKTSTFSQNKTIIYIQEYSSLINSISGNYVLKILREAIHARRKKGENIVIIAGSHKENIEQPSNVLGDDMLLTIDQFYRNIFIVPAVKSKDQDDLDIDKTFIKHKARRIKEINIRHLNSLLRRRCGIQFELDTSKFLNSDPELFPNIQDEIWSFDFIHRIISIAIGLYKNTKDKQEIVSLDIQDLSKAIKLVKENDQLIESWKATLKYQQERWKQRQCEDKKEEKVINVNNLDCNKYEKRLLPGVVNPEMITVGFESVRVPSSTKNILQTLISLPLKEPDAFNFGVLSHNRISGILLFGPPGSGKTLLAKAVAKDCGARVLEIKGSEIFNMYVGEGEKNVKAIFSLARKLNPCVVFIDEVDAIFASRKSDYNNPSHREVINQFMSEWDGLVNQNTGVIIMGATNRPFDLDEAIIRRMPKRILVDLPTEEDRKEILKIHLKDESLAGDVDLSELSQKTVFFSGSDLKNLCVAAALESINESLQNEDSRKSYSRVLRSDDMSSLIELRKWDEKYGKKNIIRKTWGFGDVNASDSLKGRDFHL</sequence>